<evidence type="ECO:0000313" key="1">
    <source>
        <dbReference type="EMBL" id="BAM46316.1"/>
    </source>
</evidence>
<name>K0J1E1_AMPXN</name>
<gene>
    <name evidence="1" type="ordered locus">AXY_01840</name>
</gene>
<protein>
    <submittedName>
        <fullName evidence="1">Uncharacterized protein</fullName>
    </submittedName>
</protein>
<dbReference type="KEGG" id="axl:AXY_01840"/>
<dbReference type="EMBL" id="AP012050">
    <property type="protein sequence ID" value="BAM46316.1"/>
    <property type="molecule type" value="Genomic_DNA"/>
</dbReference>
<proteinExistence type="predicted"/>
<organism evidence="1 2">
    <name type="scientific">Amphibacillus xylanus (strain ATCC 51415 / DSM 6626 / JCM 7361 / LMG 17667 / NBRC 15112 / Ep01)</name>
    <dbReference type="NCBI Taxonomy" id="698758"/>
    <lineage>
        <taxon>Bacteria</taxon>
        <taxon>Bacillati</taxon>
        <taxon>Bacillota</taxon>
        <taxon>Bacilli</taxon>
        <taxon>Bacillales</taxon>
        <taxon>Bacillaceae</taxon>
        <taxon>Amphibacillus</taxon>
    </lineage>
</organism>
<dbReference type="AlphaFoldDB" id="K0J1E1"/>
<dbReference type="STRING" id="698758.AXY_01840"/>
<accession>K0J1E1</accession>
<reference evidence="1 2" key="1">
    <citation type="submission" date="2011-01" db="EMBL/GenBank/DDBJ databases">
        <title>Whole genome sequence of Amphibacillus xylinus NBRC 15112.</title>
        <authorList>
            <person name="Nakazawa H."/>
            <person name="Katano Y."/>
            <person name="Nakamura S."/>
            <person name="Sasagawa M."/>
            <person name="Fukada J."/>
            <person name="Arai T."/>
            <person name="Sasakura N."/>
            <person name="Mochizuki D."/>
            <person name="Hosoyama A."/>
            <person name="Harada K."/>
            <person name="Horikawa H."/>
            <person name="Kato Y."/>
            <person name="Harada T."/>
            <person name="Sasaki K."/>
            <person name="Sekiguchi M."/>
            <person name="Hodoyama M."/>
            <person name="Nishiko R."/>
            <person name="Narita H."/>
            <person name="Hanamaki A."/>
            <person name="Hata C."/>
            <person name="Konno Y."/>
            <person name="Niimura Y."/>
            <person name="Yamazaki S."/>
            <person name="Fujita N."/>
        </authorList>
    </citation>
    <scope>NUCLEOTIDE SEQUENCE [LARGE SCALE GENOMIC DNA]</scope>
    <source>
        <strain evidence="2">ATCC 51415 / DSM 6626 / JCM 7361 / LMG 17667 / NBRC 15112 / Ep01</strain>
    </source>
</reference>
<dbReference type="HOGENOM" id="CLU_2731079_0_0_9"/>
<sequence length="71" mass="8145">MFLGSEFNIITSLELAHYLSLNKDSSITHDYLLKVLPRIKDALSLKLEAQVNLEDIGKQSREIANYLIHLF</sequence>
<evidence type="ECO:0000313" key="2">
    <source>
        <dbReference type="Proteomes" id="UP000006294"/>
    </source>
</evidence>
<dbReference type="Proteomes" id="UP000006294">
    <property type="component" value="Chromosome"/>
</dbReference>
<keyword evidence="2" id="KW-1185">Reference proteome</keyword>